<dbReference type="EMBL" id="JH711580">
    <property type="protein sequence ID" value="EIW79479.1"/>
    <property type="molecule type" value="Genomic_DNA"/>
</dbReference>
<feature type="non-terminal residue" evidence="1">
    <location>
        <position position="74"/>
    </location>
</feature>
<evidence type="ECO:0000313" key="2">
    <source>
        <dbReference type="Proteomes" id="UP000053558"/>
    </source>
</evidence>
<sequence>MLTGRRTRLRFDDYTSEDIKILNGIVQGDPFSMLLYVIYCSRLVTTADPASRKELTVAYVDDTTLIAIGKTFHE</sequence>
<proteinExistence type="predicted"/>
<comment type="caution">
    <text evidence="1">The sequence shown here is derived from an EMBL/GenBank/DDBJ whole genome shotgun (WGS) entry which is preliminary data.</text>
</comment>
<dbReference type="AlphaFoldDB" id="A0A5M3MJQ4"/>
<dbReference type="OrthoDB" id="3044497at2759"/>
<accession>A0A5M3MJQ4</accession>
<dbReference type="KEGG" id="cput:CONPUDRAFT_58737"/>
<reference evidence="2" key="1">
    <citation type="journal article" date="2012" name="Science">
        <title>The Paleozoic origin of enzymatic lignin decomposition reconstructed from 31 fungal genomes.</title>
        <authorList>
            <person name="Floudas D."/>
            <person name="Binder M."/>
            <person name="Riley R."/>
            <person name="Barry K."/>
            <person name="Blanchette R.A."/>
            <person name="Henrissat B."/>
            <person name="Martinez A.T."/>
            <person name="Otillar R."/>
            <person name="Spatafora J.W."/>
            <person name="Yadav J.S."/>
            <person name="Aerts A."/>
            <person name="Benoit I."/>
            <person name="Boyd A."/>
            <person name="Carlson A."/>
            <person name="Copeland A."/>
            <person name="Coutinho P.M."/>
            <person name="de Vries R.P."/>
            <person name="Ferreira P."/>
            <person name="Findley K."/>
            <person name="Foster B."/>
            <person name="Gaskell J."/>
            <person name="Glotzer D."/>
            <person name="Gorecki P."/>
            <person name="Heitman J."/>
            <person name="Hesse C."/>
            <person name="Hori C."/>
            <person name="Igarashi K."/>
            <person name="Jurgens J.A."/>
            <person name="Kallen N."/>
            <person name="Kersten P."/>
            <person name="Kohler A."/>
            <person name="Kuees U."/>
            <person name="Kumar T.K.A."/>
            <person name="Kuo A."/>
            <person name="LaButti K."/>
            <person name="Larrondo L.F."/>
            <person name="Lindquist E."/>
            <person name="Ling A."/>
            <person name="Lombard V."/>
            <person name="Lucas S."/>
            <person name="Lundell T."/>
            <person name="Martin R."/>
            <person name="McLaughlin D.J."/>
            <person name="Morgenstern I."/>
            <person name="Morin E."/>
            <person name="Murat C."/>
            <person name="Nagy L.G."/>
            <person name="Nolan M."/>
            <person name="Ohm R.A."/>
            <person name="Patyshakuliyeva A."/>
            <person name="Rokas A."/>
            <person name="Ruiz-Duenas F.J."/>
            <person name="Sabat G."/>
            <person name="Salamov A."/>
            <person name="Samejima M."/>
            <person name="Schmutz J."/>
            <person name="Slot J.C."/>
            <person name="St John F."/>
            <person name="Stenlid J."/>
            <person name="Sun H."/>
            <person name="Sun S."/>
            <person name="Syed K."/>
            <person name="Tsang A."/>
            <person name="Wiebenga A."/>
            <person name="Young D."/>
            <person name="Pisabarro A."/>
            <person name="Eastwood D.C."/>
            <person name="Martin F."/>
            <person name="Cullen D."/>
            <person name="Grigoriev I.V."/>
            <person name="Hibbett D.S."/>
        </authorList>
    </citation>
    <scope>NUCLEOTIDE SEQUENCE [LARGE SCALE GENOMIC DNA]</scope>
    <source>
        <strain evidence="2">RWD-64-598 SS2</strain>
    </source>
</reference>
<keyword evidence="2" id="KW-1185">Reference proteome</keyword>
<name>A0A5M3MJQ4_CONPW</name>
<gene>
    <name evidence="1" type="ORF">CONPUDRAFT_58737</name>
</gene>
<dbReference type="GeneID" id="19207972"/>
<dbReference type="Proteomes" id="UP000053558">
    <property type="component" value="Unassembled WGS sequence"/>
</dbReference>
<dbReference type="RefSeq" id="XP_007769779.1">
    <property type="nucleotide sequence ID" value="XM_007771589.1"/>
</dbReference>
<protein>
    <submittedName>
        <fullName evidence="1">Uncharacterized protein</fullName>
    </submittedName>
</protein>
<dbReference type="OMA" id="MKFNDFI"/>
<organism evidence="1 2">
    <name type="scientific">Coniophora puteana (strain RWD-64-598)</name>
    <name type="common">Brown rot fungus</name>
    <dbReference type="NCBI Taxonomy" id="741705"/>
    <lineage>
        <taxon>Eukaryota</taxon>
        <taxon>Fungi</taxon>
        <taxon>Dikarya</taxon>
        <taxon>Basidiomycota</taxon>
        <taxon>Agaricomycotina</taxon>
        <taxon>Agaricomycetes</taxon>
        <taxon>Agaricomycetidae</taxon>
        <taxon>Boletales</taxon>
        <taxon>Coniophorineae</taxon>
        <taxon>Coniophoraceae</taxon>
        <taxon>Coniophora</taxon>
    </lineage>
</organism>
<evidence type="ECO:0000313" key="1">
    <source>
        <dbReference type="EMBL" id="EIW79479.1"/>
    </source>
</evidence>